<dbReference type="Gene3D" id="1.20.1250.20">
    <property type="entry name" value="MFS general substrate transporter like domains"/>
    <property type="match status" value="1"/>
</dbReference>
<feature type="transmembrane region" description="Helical" evidence="8">
    <location>
        <begin position="423"/>
        <end position="441"/>
    </location>
</feature>
<feature type="transmembrane region" description="Helical" evidence="8">
    <location>
        <begin position="520"/>
        <end position="543"/>
    </location>
</feature>
<dbReference type="PANTHER" id="PTHR48020">
    <property type="entry name" value="PROTON MYO-INOSITOL COTRANSPORTER"/>
    <property type="match status" value="1"/>
</dbReference>
<dbReference type="InterPro" id="IPR036259">
    <property type="entry name" value="MFS_trans_sf"/>
</dbReference>
<dbReference type="InterPro" id="IPR050814">
    <property type="entry name" value="Myo-inositol_Transporter"/>
</dbReference>
<evidence type="ECO:0000256" key="3">
    <source>
        <dbReference type="ARBA" id="ARBA00022448"/>
    </source>
</evidence>
<dbReference type="InterPro" id="IPR020846">
    <property type="entry name" value="MFS_dom"/>
</dbReference>
<dbReference type="InterPro" id="IPR005829">
    <property type="entry name" value="Sugar_transporter_CS"/>
</dbReference>
<dbReference type="GO" id="GO:0022857">
    <property type="term" value="F:transmembrane transporter activity"/>
    <property type="evidence" value="ECO:0007669"/>
    <property type="project" value="InterPro"/>
</dbReference>
<dbReference type="GO" id="GO:0015798">
    <property type="term" value="P:myo-inositol transport"/>
    <property type="evidence" value="ECO:0007669"/>
    <property type="project" value="UniProtKB-ARBA"/>
</dbReference>
<dbReference type="GO" id="GO:0015791">
    <property type="term" value="P:polyol transmembrane transport"/>
    <property type="evidence" value="ECO:0007669"/>
    <property type="project" value="UniProtKB-ARBA"/>
</dbReference>
<dbReference type="InterPro" id="IPR003663">
    <property type="entry name" value="Sugar/inositol_transpt"/>
</dbReference>
<keyword evidence="5 8" id="KW-1133">Transmembrane helix</keyword>
<dbReference type="PRINTS" id="PR00171">
    <property type="entry name" value="SUGRTRNSPORT"/>
</dbReference>
<keyword evidence="6 8" id="KW-0472">Membrane</keyword>
<reference evidence="11" key="1">
    <citation type="journal article" date="2017" name="Genome Biol.">
        <title>Comparative genomics reveals high biological diversity and specific adaptations in the industrially and medically important fungal genus Aspergillus.</title>
        <authorList>
            <person name="de Vries R.P."/>
            <person name="Riley R."/>
            <person name="Wiebenga A."/>
            <person name="Aguilar-Osorio G."/>
            <person name="Amillis S."/>
            <person name="Uchima C.A."/>
            <person name="Anderluh G."/>
            <person name="Asadollahi M."/>
            <person name="Askin M."/>
            <person name="Barry K."/>
            <person name="Battaglia E."/>
            <person name="Bayram O."/>
            <person name="Benocci T."/>
            <person name="Braus-Stromeyer S.A."/>
            <person name="Caldana C."/>
            <person name="Canovas D."/>
            <person name="Cerqueira G.C."/>
            <person name="Chen F."/>
            <person name="Chen W."/>
            <person name="Choi C."/>
            <person name="Clum A."/>
            <person name="Dos Santos R.A."/>
            <person name="Damasio A.R."/>
            <person name="Diallinas G."/>
            <person name="Emri T."/>
            <person name="Fekete E."/>
            <person name="Flipphi M."/>
            <person name="Freyberg S."/>
            <person name="Gallo A."/>
            <person name="Gournas C."/>
            <person name="Habgood R."/>
            <person name="Hainaut M."/>
            <person name="Harispe M.L."/>
            <person name="Henrissat B."/>
            <person name="Hilden K.S."/>
            <person name="Hope R."/>
            <person name="Hossain A."/>
            <person name="Karabika E."/>
            <person name="Karaffa L."/>
            <person name="Karanyi Z."/>
            <person name="Krasevec N."/>
            <person name="Kuo A."/>
            <person name="Kusch H."/>
            <person name="LaButti K."/>
            <person name="Lagendijk E.L."/>
            <person name="Lapidus A."/>
            <person name="Levasseur A."/>
            <person name="Lindquist E."/>
            <person name="Lipzen A."/>
            <person name="Logrieco A.F."/>
            <person name="MacCabe A."/>
            <person name="Maekelae M.R."/>
            <person name="Malavazi I."/>
            <person name="Melin P."/>
            <person name="Meyer V."/>
            <person name="Mielnichuk N."/>
            <person name="Miskei M."/>
            <person name="Molnar A.P."/>
            <person name="Mule G."/>
            <person name="Ngan C.Y."/>
            <person name="Orejas M."/>
            <person name="Orosz E."/>
            <person name="Ouedraogo J.P."/>
            <person name="Overkamp K.M."/>
            <person name="Park H.-S."/>
            <person name="Perrone G."/>
            <person name="Piumi F."/>
            <person name="Punt P.J."/>
            <person name="Ram A.F."/>
            <person name="Ramon A."/>
            <person name="Rauscher S."/>
            <person name="Record E."/>
            <person name="Riano-Pachon D.M."/>
            <person name="Robert V."/>
            <person name="Roehrig J."/>
            <person name="Ruller R."/>
            <person name="Salamov A."/>
            <person name="Salih N.S."/>
            <person name="Samson R.A."/>
            <person name="Sandor E."/>
            <person name="Sanguinetti M."/>
            <person name="Schuetze T."/>
            <person name="Sepcic K."/>
            <person name="Shelest E."/>
            <person name="Sherlock G."/>
            <person name="Sophianopoulou V."/>
            <person name="Squina F.M."/>
            <person name="Sun H."/>
            <person name="Susca A."/>
            <person name="Todd R.B."/>
            <person name="Tsang A."/>
            <person name="Unkles S.E."/>
            <person name="van de Wiele N."/>
            <person name="van Rossen-Uffink D."/>
            <person name="Oliveira J.V."/>
            <person name="Vesth T.C."/>
            <person name="Visser J."/>
            <person name="Yu J.-H."/>
            <person name="Zhou M."/>
            <person name="Andersen M.R."/>
            <person name="Archer D.B."/>
            <person name="Baker S.E."/>
            <person name="Benoit I."/>
            <person name="Brakhage A.A."/>
            <person name="Braus G.H."/>
            <person name="Fischer R."/>
            <person name="Frisvad J.C."/>
            <person name="Goldman G.H."/>
            <person name="Houbraken J."/>
            <person name="Oakley B."/>
            <person name="Pocsi I."/>
            <person name="Scazzocchio C."/>
            <person name="Seiboth B."/>
            <person name="vanKuyk P.A."/>
            <person name="Wortman J."/>
            <person name="Dyer P.S."/>
            <person name="Grigoriev I.V."/>
        </authorList>
    </citation>
    <scope>NUCLEOTIDE SEQUENCE [LARGE SCALE GENOMIC DNA]</scope>
    <source>
        <strain evidence="11">CBS 583.65</strain>
    </source>
</reference>
<sequence length="628" mass="70708">MAVNDNSFQEEEEHYGHPLRSRTPEELVFDAALFYDRQNHESIVGRKLKNVVDKEVFLRGARLAQDPYNIAGVPGLTNVEADALRFELNSSLLQQTKDLKVTILVTACAAITQGWQQSSINASSFHWQDAFWHEKIREIPGGKYNVFGGFIDAAPWLTGSLIGTWLSDPLQEGQFGRRPALFLSGICCTAFALATARCNNWQELLICRLLLGIGIGAKASVAPVFAAEAAVDRLRGRLLMMWQVFDTFGIFVGFVCVFIADENWRVILGSAAIPSIILLFLAFLCPESPRFLIRKRLYADAFLSLRHLRGSDIQACRDLYSIHSQLQFESQKRLRKSGKLSRDDEWLRRELYQEVELRSLNFFKRVKSLWSIKRNRRACIAAFIVMASQQLCGVNVLSFYSSVVFNDIKEGNAIPKNTAKVNWLNFGFGLANFLFTIPAHRYIDGYHKKGRRLLLLVSLAGMFLSLIAISSFYLISDSGKRTGPVAVFTIVIYLAFYGIGAGPVPFTFSAEVFPLAFREVGMSFSVMVNFIGLTILVSLVPLVNKYAKNAQNTRPYGYLLYIFAGLDALAFVLVFLFVPSTGQIPLEQMDQIFEKHTFTHVKEHFAALPCLHHSKDTDEESNQMHPVT</sequence>
<feature type="transmembrane region" description="Helical" evidence="8">
    <location>
        <begin position="209"/>
        <end position="227"/>
    </location>
</feature>
<evidence type="ECO:0000256" key="7">
    <source>
        <dbReference type="SAM" id="MobiDB-lite"/>
    </source>
</evidence>
<evidence type="ECO:0000313" key="11">
    <source>
        <dbReference type="Proteomes" id="UP000184073"/>
    </source>
</evidence>
<dbReference type="PANTHER" id="PTHR48020:SF40">
    <property type="entry name" value="MAJOR FACILITATOR SUPERFAMILY (MFS) PROFILE DOMAIN-CONTAINING PROTEIN"/>
    <property type="match status" value="1"/>
</dbReference>
<organism evidence="10 11">
    <name type="scientific">Aspergillus versicolor CBS 583.65</name>
    <dbReference type="NCBI Taxonomy" id="1036611"/>
    <lineage>
        <taxon>Eukaryota</taxon>
        <taxon>Fungi</taxon>
        <taxon>Dikarya</taxon>
        <taxon>Ascomycota</taxon>
        <taxon>Pezizomycotina</taxon>
        <taxon>Eurotiomycetes</taxon>
        <taxon>Eurotiomycetidae</taxon>
        <taxon>Eurotiales</taxon>
        <taxon>Aspergillaceae</taxon>
        <taxon>Aspergillus</taxon>
        <taxon>Aspergillus subgen. Nidulantes</taxon>
    </lineage>
</organism>
<dbReference type="GO" id="GO:0016020">
    <property type="term" value="C:membrane"/>
    <property type="evidence" value="ECO:0007669"/>
    <property type="project" value="UniProtKB-SubCell"/>
</dbReference>
<evidence type="ECO:0000259" key="9">
    <source>
        <dbReference type="PROSITE" id="PS50850"/>
    </source>
</evidence>
<dbReference type="RefSeq" id="XP_040661863.1">
    <property type="nucleotide sequence ID" value="XM_040816454.1"/>
</dbReference>
<evidence type="ECO:0000256" key="5">
    <source>
        <dbReference type="ARBA" id="ARBA00022989"/>
    </source>
</evidence>
<dbReference type="PROSITE" id="PS00217">
    <property type="entry name" value="SUGAR_TRANSPORT_2"/>
    <property type="match status" value="1"/>
</dbReference>
<gene>
    <name evidence="10" type="ORF">ASPVEDRAFT_77876</name>
</gene>
<name>A0A1L9P3J9_ASPVE</name>
<proteinExistence type="inferred from homology"/>
<keyword evidence="11" id="KW-1185">Reference proteome</keyword>
<dbReference type="EMBL" id="KV878125">
    <property type="protein sequence ID" value="OJI96100.1"/>
    <property type="molecule type" value="Genomic_DNA"/>
</dbReference>
<feature type="transmembrane region" description="Helical" evidence="8">
    <location>
        <begin position="378"/>
        <end position="403"/>
    </location>
</feature>
<dbReference type="Pfam" id="PF00083">
    <property type="entry name" value="Sugar_tr"/>
    <property type="match status" value="1"/>
</dbReference>
<accession>A0A1L9P3J9</accession>
<feature type="transmembrane region" description="Helical" evidence="8">
    <location>
        <begin position="487"/>
        <end position="508"/>
    </location>
</feature>
<dbReference type="VEuPathDB" id="FungiDB:ASPVEDRAFT_77876"/>
<dbReference type="GeneID" id="63731965"/>
<comment type="similarity">
    <text evidence="2">Belongs to the major facilitator superfamily. Sugar transporter (TC 2.A.1.1) family.</text>
</comment>
<feature type="region of interest" description="Disordered" evidence="7">
    <location>
        <begin position="1"/>
        <end position="20"/>
    </location>
</feature>
<dbReference type="FunFam" id="1.20.1250.20:FF:000474">
    <property type="entry name" value="Sugar transporter, putative"/>
    <property type="match status" value="1"/>
</dbReference>
<dbReference type="OrthoDB" id="6339427at2759"/>
<keyword evidence="4 8" id="KW-0812">Transmembrane</keyword>
<dbReference type="Proteomes" id="UP000184073">
    <property type="component" value="Unassembled WGS sequence"/>
</dbReference>
<dbReference type="SUPFAM" id="SSF103473">
    <property type="entry name" value="MFS general substrate transporter"/>
    <property type="match status" value="1"/>
</dbReference>
<evidence type="ECO:0000256" key="1">
    <source>
        <dbReference type="ARBA" id="ARBA00004141"/>
    </source>
</evidence>
<evidence type="ECO:0000313" key="10">
    <source>
        <dbReference type="EMBL" id="OJI96100.1"/>
    </source>
</evidence>
<evidence type="ECO:0000256" key="6">
    <source>
        <dbReference type="ARBA" id="ARBA00023136"/>
    </source>
</evidence>
<feature type="transmembrane region" description="Helical" evidence="8">
    <location>
        <begin position="266"/>
        <end position="286"/>
    </location>
</feature>
<keyword evidence="3" id="KW-0813">Transport</keyword>
<dbReference type="PROSITE" id="PS50850">
    <property type="entry name" value="MFS"/>
    <property type="match status" value="1"/>
</dbReference>
<feature type="transmembrane region" description="Helical" evidence="8">
    <location>
        <begin position="239"/>
        <end position="260"/>
    </location>
</feature>
<evidence type="ECO:0000256" key="8">
    <source>
        <dbReference type="SAM" id="Phobius"/>
    </source>
</evidence>
<dbReference type="AlphaFoldDB" id="A0A1L9P3J9"/>
<feature type="transmembrane region" description="Helical" evidence="8">
    <location>
        <begin position="453"/>
        <end position="475"/>
    </location>
</feature>
<evidence type="ECO:0000256" key="2">
    <source>
        <dbReference type="ARBA" id="ARBA00010992"/>
    </source>
</evidence>
<feature type="transmembrane region" description="Helical" evidence="8">
    <location>
        <begin position="558"/>
        <end position="578"/>
    </location>
</feature>
<evidence type="ECO:0000256" key="4">
    <source>
        <dbReference type="ARBA" id="ARBA00022692"/>
    </source>
</evidence>
<comment type="subcellular location">
    <subcellularLocation>
        <location evidence="1">Membrane</location>
        <topology evidence="1">Multi-pass membrane protein</topology>
    </subcellularLocation>
</comment>
<dbReference type="STRING" id="1036611.A0A1L9P3J9"/>
<feature type="transmembrane region" description="Helical" evidence="8">
    <location>
        <begin position="180"/>
        <end position="197"/>
    </location>
</feature>
<protein>
    <recommendedName>
        <fullName evidence="9">Major facilitator superfamily (MFS) profile domain-containing protein</fullName>
    </recommendedName>
</protein>
<feature type="domain" description="Major facilitator superfamily (MFS) profile" evidence="9">
    <location>
        <begin position="102"/>
        <end position="582"/>
    </location>
</feature>
<dbReference type="InterPro" id="IPR005828">
    <property type="entry name" value="MFS_sugar_transport-like"/>
</dbReference>